<name>A0A511T3R9_MYXFU</name>
<comment type="caution">
    <text evidence="2">The sequence shown here is derived from an EMBL/GenBank/DDBJ whole genome shotgun (WGS) entry which is preliminary data.</text>
</comment>
<feature type="region of interest" description="Disordered" evidence="1">
    <location>
        <begin position="1"/>
        <end position="46"/>
    </location>
</feature>
<accession>A0A511T3R9</accession>
<organism evidence="2 5">
    <name type="scientific">Myxococcus fulvus</name>
    <dbReference type="NCBI Taxonomy" id="33"/>
    <lineage>
        <taxon>Bacteria</taxon>
        <taxon>Pseudomonadati</taxon>
        <taxon>Myxococcota</taxon>
        <taxon>Myxococcia</taxon>
        <taxon>Myxococcales</taxon>
        <taxon>Cystobacterineae</taxon>
        <taxon>Myxococcaceae</taxon>
        <taxon>Myxococcus</taxon>
    </lineage>
</organism>
<dbReference type="RefSeq" id="WP_074957227.1">
    <property type="nucleotide sequence ID" value="NZ_BJXR01000030.1"/>
</dbReference>
<evidence type="ECO:0000256" key="1">
    <source>
        <dbReference type="SAM" id="MobiDB-lite"/>
    </source>
</evidence>
<evidence type="ECO:0000313" key="5">
    <source>
        <dbReference type="Proteomes" id="UP000321514"/>
    </source>
</evidence>
<evidence type="ECO:0000313" key="2">
    <source>
        <dbReference type="EMBL" id="GEN08816.1"/>
    </source>
</evidence>
<feature type="compositionally biased region" description="Basic and acidic residues" evidence="1">
    <location>
        <begin position="21"/>
        <end position="34"/>
    </location>
</feature>
<dbReference type="STRING" id="1334629.MFUL124B02_15560"/>
<gene>
    <name evidence="2" type="ORF">MFU01_38530</name>
    <name evidence="3" type="ORF">SAMN05443572_108145</name>
</gene>
<keyword evidence="4" id="KW-1185">Reference proteome</keyword>
<dbReference type="AlphaFoldDB" id="A0A511T3R9"/>
<reference evidence="2 5" key="2">
    <citation type="submission" date="2019-07" db="EMBL/GenBank/DDBJ databases">
        <title>Whole genome shotgun sequence of Myxococcus fulvus NBRC 100333.</title>
        <authorList>
            <person name="Hosoyama A."/>
            <person name="Uohara A."/>
            <person name="Ohji S."/>
            <person name="Ichikawa N."/>
        </authorList>
    </citation>
    <scope>NUCLEOTIDE SEQUENCE [LARGE SCALE GENOMIC DNA]</scope>
    <source>
        <strain evidence="2 5">NBRC 100333</strain>
    </source>
</reference>
<sequence>MARINNQPPGGPQWPWGGPRSVRERLVDPSQVDRKKLRKTGNPKNPALASAALLDFIGPAHSSEELRLPLPPHPGGHEADLEGFSDRPHLASVAGRGSDESRHLLERGLSRINATPDRLERLKALLNREASMLTLVDQVNEETKEIIRRMWAEQKDEGY</sequence>
<evidence type="ECO:0000313" key="4">
    <source>
        <dbReference type="Proteomes" id="UP000183760"/>
    </source>
</evidence>
<dbReference type="EMBL" id="BJXR01000030">
    <property type="protein sequence ID" value="GEN08816.1"/>
    <property type="molecule type" value="Genomic_DNA"/>
</dbReference>
<evidence type="ECO:0000313" key="3">
    <source>
        <dbReference type="EMBL" id="SEU29209.1"/>
    </source>
</evidence>
<dbReference type="Proteomes" id="UP000321514">
    <property type="component" value="Unassembled WGS sequence"/>
</dbReference>
<dbReference type="Proteomes" id="UP000183760">
    <property type="component" value="Unassembled WGS sequence"/>
</dbReference>
<dbReference type="OrthoDB" id="5509980at2"/>
<reference evidence="3 4" key="1">
    <citation type="submission" date="2016-10" db="EMBL/GenBank/DDBJ databases">
        <authorList>
            <person name="Varghese N."/>
            <person name="Submissions S."/>
        </authorList>
    </citation>
    <scope>NUCLEOTIDE SEQUENCE [LARGE SCALE GENOMIC DNA]</scope>
    <source>
        <strain evidence="3 4">DSM 16525</strain>
    </source>
</reference>
<proteinExistence type="predicted"/>
<dbReference type="EMBL" id="FOIB01000008">
    <property type="protein sequence ID" value="SEU29209.1"/>
    <property type="molecule type" value="Genomic_DNA"/>
</dbReference>
<protein>
    <submittedName>
        <fullName evidence="2">Uncharacterized protein</fullName>
    </submittedName>
</protein>